<evidence type="ECO:0000313" key="2">
    <source>
        <dbReference type="Proteomes" id="UP000008909"/>
    </source>
</evidence>
<keyword evidence="2" id="KW-1185">Reference proteome</keyword>
<dbReference type="EMBL" id="DF143995">
    <property type="protein sequence ID" value="GAA39975.2"/>
    <property type="molecule type" value="Genomic_DNA"/>
</dbReference>
<dbReference type="AlphaFoldDB" id="H2KU35"/>
<organism evidence="1 2">
    <name type="scientific">Clonorchis sinensis</name>
    <name type="common">Chinese liver fluke</name>
    <dbReference type="NCBI Taxonomy" id="79923"/>
    <lineage>
        <taxon>Eukaryota</taxon>
        <taxon>Metazoa</taxon>
        <taxon>Spiralia</taxon>
        <taxon>Lophotrochozoa</taxon>
        <taxon>Platyhelminthes</taxon>
        <taxon>Trematoda</taxon>
        <taxon>Digenea</taxon>
        <taxon>Opisthorchiida</taxon>
        <taxon>Opisthorchiata</taxon>
        <taxon>Opisthorchiidae</taxon>
        <taxon>Clonorchis</taxon>
    </lineage>
</organism>
<evidence type="ECO:0000313" key="1">
    <source>
        <dbReference type="EMBL" id="GAA39975.2"/>
    </source>
</evidence>
<protein>
    <submittedName>
        <fullName evidence="1">Uncharacterized protein</fullName>
    </submittedName>
</protein>
<sequence>MKKFETLNFWISKDGPLKHTVLPIINSKLRVRYADSTFIIVKRDPVQNAHEQLNTTSEDINFKIELERENGVLFSDLLENRLDSGNMNPYTVKRHAGQMLNYNRNHPINTKNSPSGRHNPRIFVNLKFHLSSVINESFIWIPSSVPSNPY</sequence>
<name>H2KU35_CLOSI</name>
<reference evidence="1" key="1">
    <citation type="journal article" date="2011" name="Genome Biol.">
        <title>The draft genome of the carcinogenic human liver fluke Clonorchis sinensis.</title>
        <authorList>
            <person name="Wang X."/>
            <person name="Chen W."/>
            <person name="Huang Y."/>
            <person name="Sun J."/>
            <person name="Men J."/>
            <person name="Liu H."/>
            <person name="Luo F."/>
            <person name="Guo L."/>
            <person name="Lv X."/>
            <person name="Deng C."/>
            <person name="Zhou C."/>
            <person name="Fan Y."/>
            <person name="Li X."/>
            <person name="Huang L."/>
            <person name="Hu Y."/>
            <person name="Liang C."/>
            <person name="Hu X."/>
            <person name="Xu J."/>
            <person name="Yu X."/>
        </authorList>
    </citation>
    <scope>NUCLEOTIDE SEQUENCE [LARGE SCALE GENOMIC DNA]</scope>
    <source>
        <strain evidence="1">Henan</strain>
    </source>
</reference>
<gene>
    <name evidence="1" type="ORF">CLF_107572</name>
</gene>
<dbReference type="Proteomes" id="UP000008909">
    <property type="component" value="Unassembled WGS sequence"/>
</dbReference>
<proteinExistence type="predicted"/>
<accession>H2KU35</accession>